<dbReference type="AlphaFoldDB" id="A0A7Y8Y1R3"/>
<dbReference type="InterPro" id="IPR036942">
    <property type="entry name" value="Beta-barrel_TonB_sf"/>
</dbReference>
<dbReference type="Gene3D" id="2.170.130.10">
    <property type="entry name" value="TonB-dependent receptor, plug domain"/>
    <property type="match status" value="1"/>
</dbReference>
<keyword evidence="5 7" id="KW-0472">Membrane</keyword>
<protein>
    <submittedName>
        <fullName evidence="10">TonB-dependent receptor</fullName>
    </submittedName>
</protein>
<evidence type="ECO:0000313" key="11">
    <source>
        <dbReference type="Proteomes" id="UP000535020"/>
    </source>
</evidence>
<comment type="similarity">
    <text evidence="7">Belongs to the TonB-dependent receptor family.</text>
</comment>
<comment type="subcellular location">
    <subcellularLocation>
        <location evidence="1 7">Cell outer membrane</location>
        <topology evidence="1 7">Multi-pass membrane protein</topology>
    </subcellularLocation>
</comment>
<sequence length="768" mass="87642">MNKIFTTIFLLLFSFGLFAQNAKPEPLRDILNRIEKQHNVSFAFLDSDVAKIRIVAPPPDSDLKQKIEYIGQLTGLAFAFSDDSHITITKTDENAEMMTDTLSEQLKEVVINHYLARGIVKNSDASLRISPQKFGLLPGLTEADVLQTMQQLPGVLSVDETISNINVRGGTHDQNLFLWNGIRMFQTGHFFGLVSVFSPQIPQQIDVYKNGTPSLFGEGVSSTVNIFTKAPDSTRVGFAANMISAEVFGQFKLGKKSGLTVSGRRSITDWIDTPTYREYSDRIFQNTHVTDLQSNETVRYGVDKDFYFYDFSVRYDQAVGKKSKFSISGIGMFNELDVLQKKVDSGQMSAKSSRLDQQNFGVSLDWKTRWNDRNSTSVNAYFSHYDLRAMNRSVENDQRLDQENKVLDTGLRLSNFHRLSDKLTFENGYQYNETGIANYDNIDNPEYNRRDKTVLRNHALEGQLGYRSVDGKFWIQPGLRFNYYDRFGKFRLEPRLQSSFKLSDNLRFEALAESKSQTASQIIDLQQDFLGLEKRRWVASNDGSVPIQKSFQSSIGFTYDNSGWLFTVDGFYKTVKGIPSASQSFQNQLEFVRINGDYKVWGSEVLAQKSFFENWRAWISYSFNRNEYTFDALTPPDFANNFEIVHAFAGALSYESQRLKASLGARWYTGKPQTTPLAGQSIPNFGQIQYNDPNNANLDDYFQSNFSAAYLWAVSKKSTLSLGVSVLNLFDNRNIINRYYRRNDDNSIERVNTYSLGRTLNLSLKMVF</sequence>
<dbReference type="InterPro" id="IPR039426">
    <property type="entry name" value="TonB-dep_rcpt-like"/>
</dbReference>
<dbReference type="Gene3D" id="2.40.170.20">
    <property type="entry name" value="TonB-dependent receptor, beta-barrel domain"/>
    <property type="match status" value="1"/>
</dbReference>
<dbReference type="Proteomes" id="UP000535020">
    <property type="component" value="Unassembled WGS sequence"/>
</dbReference>
<evidence type="ECO:0000256" key="1">
    <source>
        <dbReference type="ARBA" id="ARBA00004571"/>
    </source>
</evidence>
<keyword evidence="2 7" id="KW-0813">Transport</keyword>
<evidence type="ECO:0000259" key="9">
    <source>
        <dbReference type="Pfam" id="PF07715"/>
    </source>
</evidence>
<dbReference type="Pfam" id="PF07715">
    <property type="entry name" value="Plug"/>
    <property type="match status" value="1"/>
</dbReference>
<dbReference type="InterPro" id="IPR037066">
    <property type="entry name" value="Plug_dom_sf"/>
</dbReference>
<keyword evidence="8" id="KW-0732">Signal</keyword>
<evidence type="ECO:0000256" key="6">
    <source>
        <dbReference type="ARBA" id="ARBA00023237"/>
    </source>
</evidence>
<feature type="signal peptide" evidence="8">
    <location>
        <begin position="1"/>
        <end position="19"/>
    </location>
</feature>
<evidence type="ECO:0000256" key="2">
    <source>
        <dbReference type="ARBA" id="ARBA00022448"/>
    </source>
</evidence>
<dbReference type="InterPro" id="IPR012910">
    <property type="entry name" value="Plug_dom"/>
</dbReference>
<comment type="caution">
    <text evidence="10">The sequence shown here is derived from an EMBL/GenBank/DDBJ whole genome shotgun (WGS) entry which is preliminary data.</text>
</comment>
<dbReference type="RefSeq" id="WP_176005800.1">
    <property type="nucleotide sequence ID" value="NZ_JABWMI010000010.1"/>
</dbReference>
<organism evidence="10 11">
    <name type="scientific">Flavobacterium agri</name>
    <dbReference type="NCBI Taxonomy" id="2743471"/>
    <lineage>
        <taxon>Bacteria</taxon>
        <taxon>Pseudomonadati</taxon>
        <taxon>Bacteroidota</taxon>
        <taxon>Flavobacteriia</taxon>
        <taxon>Flavobacteriales</taxon>
        <taxon>Flavobacteriaceae</taxon>
        <taxon>Flavobacterium</taxon>
    </lineage>
</organism>
<evidence type="ECO:0000256" key="4">
    <source>
        <dbReference type="ARBA" id="ARBA00022692"/>
    </source>
</evidence>
<reference evidence="10 11" key="1">
    <citation type="submission" date="2020-07" db="EMBL/GenBank/DDBJ databases">
        <authorList>
            <person name="Sun Q."/>
        </authorList>
    </citation>
    <scope>NUCLEOTIDE SEQUENCE [LARGE SCALE GENOMIC DNA]</scope>
    <source>
        <strain evidence="10 11">MAH-1</strain>
    </source>
</reference>
<dbReference type="GO" id="GO:0009279">
    <property type="term" value="C:cell outer membrane"/>
    <property type="evidence" value="ECO:0007669"/>
    <property type="project" value="UniProtKB-SubCell"/>
</dbReference>
<evidence type="ECO:0000256" key="3">
    <source>
        <dbReference type="ARBA" id="ARBA00022452"/>
    </source>
</evidence>
<dbReference type="EMBL" id="JACBJI010000003">
    <property type="protein sequence ID" value="NYA70991.1"/>
    <property type="molecule type" value="Genomic_DNA"/>
</dbReference>
<keyword evidence="10" id="KW-0675">Receptor</keyword>
<keyword evidence="4 7" id="KW-0812">Transmembrane</keyword>
<evidence type="ECO:0000256" key="7">
    <source>
        <dbReference type="PROSITE-ProRule" id="PRU01360"/>
    </source>
</evidence>
<proteinExistence type="inferred from homology"/>
<evidence type="ECO:0000256" key="8">
    <source>
        <dbReference type="SAM" id="SignalP"/>
    </source>
</evidence>
<dbReference type="SUPFAM" id="SSF56935">
    <property type="entry name" value="Porins"/>
    <property type="match status" value="1"/>
</dbReference>
<evidence type="ECO:0000313" key="10">
    <source>
        <dbReference type="EMBL" id="NYA70991.1"/>
    </source>
</evidence>
<evidence type="ECO:0000256" key="5">
    <source>
        <dbReference type="ARBA" id="ARBA00023136"/>
    </source>
</evidence>
<gene>
    <name evidence="10" type="ORF">HZF10_08680</name>
</gene>
<name>A0A7Y8Y1R3_9FLAO</name>
<accession>A0A7Y8Y1R3</accession>
<keyword evidence="3 7" id="KW-1134">Transmembrane beta strand</keyword>
<keyword evidence="11" id="KW-1185">Reference proteome</keyword>
<feature type="chain" id="PRO_5031331836" evidence="8">
    <location>
        <begin position="20"/>
        <end position="768"/>
    </location>
</feature>
<keyword evidence="6 7" id="KW-0998">Cell outer membrane</keyword>
<feature type="domain" description="TonB-dependent receptor plug" evidence="9">
    <location>
        <begin position="144"/>
        <end position="219"/>
    </location>
</feature>
<dbReference type="PROSITE" id="PS52016">
    <property type="entry name" value="TONB_DEPENDENT_REC_3"/>
    <property type="match status" value="1"/>
</dbReference>